<protein>
    <submittedName>
        <fullName evidence="2">Uncharacterized protein</fullName>
    </submittedName>
</protein>
<evidence type="ECO:0000313" key="3">
    <source>
        <dbReference type="Proteomes" id="UP000006729"/>
    </source>
</evidence>
<gene>
    <name evidence="2" type="ORF">POPTR_012G104050</name>
</gene>
<keyword evidence="1" id="KW-0812">Transmembrane</keyword>
<dbReference type="EMBL" id="CM009301">
    <property type="protein sequence ID" value="RQO98548.1"/>
    <property type="molecule type" value="Genomic_DNA"/>
</dbReference>
<sequence length="46" mass="5138">MGYCCSDSNDDDTKLLGFVLALVLAMMLLIVCHPPHARRVTIYHCT</sequence>
<feature type="transmembrane region" description="Helical" evidence="1">
    <location>
        <begin position="15"/>
        <end position="32"/>
    </location>
</feature>
<reference evidence="2 3" key="1">
    <citation type="journal article" date="2006" name="Science">
        <title>The genome of black cottonwood, Populus trichocarpa (Torr. &amp; Gray).</title>
        <authorList>
            <person name="Tuskan G.A."/>
            <person name="Difazio S."/>
            <person name="Jansson S."/>
            <person name="Bohlmann J."/>
            <person name="Grigoriev I."/>
            <person name="Hellsten U."/>
            <person name="Putnam N."/>
            <person name="Ralph S."/>
            <person name="Rombauts S."/>
            <person name="Salamov A."/>
            <person name="Schein J."/>
            <person name="Sterck L."/>
            <person name="Aerts A."/>
            <person name="Bhalerao R.R."/>
            <person name="Bhalerao R.P."/>
            <person name="Blaudez D."/>
            <person name="Boerjan W."/>
            <person name="Brun A."/>
            <person name="Brunner A."/>
            <person name="Busov V."/>
            <person name="Campbell M."/>
            <person name="Carlson J."/>
            <person name="Chalot M."/>
            <person name="Chapman J."/>
            <person name="Chen G.L."/>
            <person name="Cooper D."/>
            <person name="Coutinho P.M."/>
            <person name="Couturier J."/>
            <person name="Covert S."/>
            <person name="Cronk Q."/>
            <person name="Cunningham R."/>
            <person name="Davis J."/>
            <person name="Degroeve S."/>
            <person name="Dejardin A."/>
            <person name="Depamphilis C."/>
            <person name="Detter J."/>
            <person name="Dirks B."/>
            <person name="Dubchak I."/>
            <person name="Duplessis S."/>
            <person name="Ehlting J."/>
            <person name="Ellis B."/>
            <person name="Gendler K."/>
            <person name="Goodstein D."/>
            <person name="Gribskov M."/>
            <person name="Grimwood J."/>
            <person name="Groover A."/>
            <person name="Gunter L."/>
            <person name="Hamberger B."/>
            <person name="Heinze B."/>
            <person name="Helariutta Y."/>
            <person name="Henrissat B."/>
            <person name="Holligan D."/>
            <person name="Holt R."/>
            <person name="Huang W."/>
            <person name="Islam-Faridi N."/>
            <person name="Jones S."/>
            <person name="Jones-Rhoades M."/>
            <person name="Jorgensen R."/>
            <person name="Joshi C."/>
            <person name="Kangasjarvi J."/>
            <person name="Karlsson J."/>
            <person name="Kelleher C."/>
            <person name="Kirkpatrick R."/>
            <person name="Kirst M."/>
            <person name="Kohler A."/>
            <person name="Kalluri U."/>
            <person name="Larimer F."/>
            <person name="Leebens-Mack J."/>
            <person name="Leple J.C."/>
            <person name="Locascio P."/>
            <person name="Lou Y."/>
            <person name="Lucas S."/>
            <person name="Martin F."/>
            <person name="Montanini B."/>
            <person name="Napoli C."/>
            <person name="Nelson D.R."/>
            <person name="Nelson C."/>
            <person name="Nieminen K."/>
            <person name="Nilsson O."/>
            <person name="Pereda V."/>
            <person name="Peter G."/>
            <person name="Philippe R."/>
            <person name="Pilate G."/>
            <person name="Poliakov A."/>
            <person name="Razumovskaya J."/>
            <person name="Richardson P."/>
            <person name="Rinaldi C."/>
            <person name="Ritland K."/>
            <person name="Rouze P."/>
            <person name="Ryaboy D."/>
            <person name="Schmutz J."/>
            <person name="Schrader J."/>
            <person name="Segerman B."/>
            <person name="Shin H."/>
            <person name="Siddiqui A."/>
            <person name="Sterky F."/>
            <person name="Terry A."/>
            <person name="Tsai C.J."/>
            <person name="Uberbacher E."/>
            <person name="Unneberg P."/>
            <person name="Vahala J."/>
            <person name="Wall K."/>
            <person name="Wessler S."/>
            <person name="Yang G."/>
            <person name="Yin T."/>
            <person name="Douglas C."/>
            <person name="Marra M."/>
            <person name="Sandberg G."/>
            <person name="Van de Peer Y."/>
            <person name="Rokhsar D."/>
        </authorList>
    </citation>
    <scope>NUCLEOTIDE SEQUENCE [LARGE SCALE GENOMIC DNA]</scope>
    <source>
        <strain evidence="3">cv. Nisqually</strain>
    </source>
</reference>
<keyword evidence="1" id="KW-0472">Membrane</keyword>
<dbReference type="Proteomes" id="UP000006729">
    <property type="component" value="Chromosome 12"/>
</dbReference>
<proteinExistence type="predicted"/>
<dbReference type="InParanoid" id="A0A3N7HC95"/>
<evidence type="ECO:0000256" key="1">
    <source>
        <dbReference type="SAM" id="Phobius"/>
    </source>
</evidence>
<evidence type="ECO:0000313" key="2">
    <source>
        <dbReference type="EMBL" id="RQO98548.1"/>
    </source>
</evidence>
<name>A0A3N7HC95_POPTR</name>
<accession>A0A3N7HC95</accession>
<dbReference type="AlphaFoldDB" id="A0A3N7HC95"/>
<keyword evidence="1" id="KW-1133">Transmembrane helix</keyword>
<keyword evidence="3" id="KW-1185">Reference proteome</keyword>
<organism evidence="2 3">
    <name type="scientific">Populus trichocarpa</name>
    <name type="common">Western balsam poplar</name>
    <name type="synonym">Populus balsamifera subsp. trichocarpa</name>
    <dbReference type="NCBI Taxonomy" id="3694"/>
    <lineage>
        <taxon>Eukaryota</taxon>
        <taxon>Viridiplantae</taxon>
        <taxon>Streptophyta</taxon>
        <taxon>Embryophyta</taxon>
        <taxon>Tracheophyta</taxon>
        <taxon>Spermatophyta</taxon>
        <taxon>Magnoliopsida</taxon>
        <taxon>eudicotyledons</taxon>
        <taxon>Gunneridae</taxon>
        <taxon>Pentapetalae</taxon>
        <taxon>rosids</taxon>
        <taxon>fabids</taxon>
        <taxon>Malpighiales</taxon>
        <taxon>Salicaceae</taxon>
        <taxon>Saliceae</taxon>
        <taxon>Populus</taxon>
    </lineage>
</organism>